<evidence type="ECO:0000256" key="1">
    <source>
        <dbReference type="ARBA" id="ARBA00000085"/>
    </source>
</evidence>
<evidence type="ECO:0000256" key="9">
    <source>
        <dbReference type="SAM" id="MobiDB-lite"/>
    </source>
</evidence>
<dbReference type="PRINTS" id="PR00344">
    <property type="entry name" value="BCTRLSENSOR"/>
</dbReference>
<gene>
    <name evidence="11" type="ORF">SAMN02746019_00007880</name>
</gene>
<dbReference type="InterPro" id="IPR003594">
    <property type="entry name" value="HATPase_dom"/>
</dbReference>
<proteinExistence type="predicted"/>
<evidence type="ECO:0000256" key="2">
    <source>
        <dbReference type="ARBA" id="ARBA00012438"/>
    </source>
</evidence>
<dbReference type="AlphaFoldDB" id="A0A212QWS5"/>
<evidence type="ECO:0000256" key="7">
    <source>
        <dbReference type="ARBA" id="ARBA00022840"/>
    </source>
</evidence>
<dbReference type="InterPro" id="IPR004358">
    <property type="entry name" value="Sig_transdc_His_kin-like_C"/>
</dbReference>
<dbReference type="SMART" id="SM00387">
    <property type="entry name" value="HATPase_c"/>
    <property type="match status" value="1"/>
</dbReference>
<evidence type="ECO:0000256" key="4">
    <source>
        <dbReference type="ARBA" id="ARBA00022679"/>
    </source>
</evidence>
<keyword evidence="8" id="KW-0902">Two-component regulatory system</keyword>
<evidence type="ECO:0000256" key="8">
    <source>
        <dbReference type="ARBA" id="ARBA00023012"/>
    </source>
</evidence>
<dbReference type="PROSITE" id="PS50109">
    <property type="entry name" value="HIS_KIN"/>
    <property type="match status" value="1"/>
</dbReference>
<protein>
    <recommendedName>
        <fullName evidence="2">histidine kinase</fullName>
        <ecNumber evidence="2">2.7.13.3</ecNumber>
    </recommendedName>
</protein>
<dbReference type="GO" id="GO:0005524">
    <property type="term" value="F:ATP binding"/>
    <property type="evidence" value="ECO:0007669"/>
    <property type="project" value="UniProtKB-KW"/>
</dbReference>
<keyword evidence="6 11" id="KW-0418">Kinase</keyword>
<dbReference type="InterPro" id="IPR003018">
    <property type="entry name" value="GAF"/>
</dbReference>
<keyword evidence="12" id="KW-1185">Reference proteome</keyword>
<keyword evidence="7" id="KW-0067">ATP-binding</keyword>
<dbReference type="InterPro" id="IPR036890">
    <property type="entry name" value="HATPase_C_sf"/>
</dbReference>
<organism evidence="11 12">
    <name type="scientific">Thermoflexus hugenholtzii JAD2</name>
    <dbReference type="NCBI Taxonomy" id="877466"/>
    <lineage>
        <taxon>Bacteria</taxon>
        <taxon>Bacillati</taxon>
        <taxon>Chloroflexota</taxon>
        <taxon>Thermoflexia</taxon>
        <taxon>Thermoflexales</taxon>
        <taxon>Thermoflexaceae</taxon>
        <taxon>Thermoflexus</taxon>
    </lineage>
</organism>
<dbReference type="Proteomes" id="UP000197025">
    <property type="component" value="Unassembled WGS sequence"/>
</dbReference>
<accession>A0A212QWS5</accession>
<evidence type="ECO:0000313" key="12">
    <source>
        <dbReference type="Proteomes" id="UP000197025"/>
    </source>
</evidence>
<reference evidence="12" key="1">
    <citation type="submission" date="2017-06" db="EMBL/GenBank/DDBJ databases">
        <authorList>
            <person name="Varghese N."/>
            <person name="Submissions S."/>
        </authorList>
    </citation>
    <scope>NUCLEOTIDE SEQUENCE [LARGE SCALE GENOMIC DNA]</scope>
    <source>
        <strain evidence="12">JAD2</strain>
    </source>
</reference>
<dbReference type="Gene3D" id="3.30.450.40">
    <property type="match status" value="3"/>
</dbReference>
<dbReference type="SUPFAM" id="SSF55874">
    <property type="entry name" value="ATPase domain of HSP90 chaperone/DNA topoisomerase II/histidine kinase"/>
    <property type="match status" value="1"/>
</dbReference>
<dbReference type="Pfam" id="PF01590">
    <property type="entry name" value="GAF"/>
    <property type="match status" value="1"/>
</dbReference>
<dbReference type="Gene3D" id="3.30.565.10">
    <property type="entry name" value="Histidine kinase-like ATPase, C-terminal domain"/>
    <property type="match status" value="1"/>
</dbReference>
<feature type="domain" description="Histidine kinase" evidence="10">
    <location>
        <begin position="503"/>
        <end position="710"/>
    </location>
</feature>
<dbReference type="Pfam" id="PF02518">
    <property type="entry name" value="HATPase_c"/>
    <property type="match status" value="1"/>
</dbReference>
<evidence type="ECO:0000313" key="11">
    <source>
        <dbReference type="EMBL" id="SNB64177.1"/>
    </source>
</evidence>
<dbReference type="GO" id="GO:0004673">
    <property type="term" value="F:protein histidine kinase activity"/>
    <property type="evidence" value="ECO:0007669"/>
    <property type="project" value="UniProtKB-EC"/>
</dbReference>
<evidence type="ECO:0000256" key="3">
    <source>
        <dbReference type="ARBA" id="ARBA00022553"/>
    </source>
</evidence>
<evidence type="ECO:0000259" key="10">
    <source>
        <dbReference type="PROSITE" id="PS50109"/>
    </source>
</evidence>
<dbReference type="GO" id="GO:0000160">
    <property type="term" value="P:phosphorelay signal transduction system"/>
    <property type="evidence" value="ECO:0007669"/>
    <property type="project" value="UniProtKB-KW"/>
</dbReference>
<dbReference type="SMART" id="SM00065">
    <property type="entry name" value="GAF"/>
    <property type="match status" value="3"/>
</dbReference>
<name>A0A212QWS5_9CHLR</name>
<dbReference type="EMBL" id="FYEK01000027">
    <property type="protein sequence ID" value="SNB64177.1"/>
    <property type="molecule type" value="Genomic_DNA"/>
</dbReference>
<dbReference type="PANTHER" id="PTHR43065:SF10">
    <property type="entry name" value="PEROXIDE STRESS-ACTIVATED HISTIDINE KINASE MAK3"/>
    <property type="match status" value="1"/>
</dbReference>
<sequence length="728" mass="79610">MTPAMRELCQRLKAAGERLAGLPPETPLPECMRRIGEEALRLLEGREAPAAILFCYDPEQGGLDPASRVAVGKTGELTGPDWPRPDGMAAHALLHRRRVLSWEAPDIPIHPAKQAAGARSVGCWPLLTAEGPVGVLYLSCREERPFTEEEIEAIEAFTGLATLALQRARAMERLRQALGRATRELEELRRMDHLLSARADPQEVLEAILRIALELTGARFGTLRLVDRGRRRLVLGAVIGRPLLPNVAPELDLDETSIVGWVAVHGRSLRIDDLHTSPWASIYRPWLAGHEIRAELAVPLIGAGGEAEGVLNLESPEPGAFTEADQRLLEMLAARAVIALQEMRLLRGMQEITGQLLHAGREALFAHAVALACELLQASDGAIWLIHPEGPPALAFATHPTMAGTAGLAEAVCRARRPLSFETGGWALAVPMLDPTGAVRGVFVVHSSRPRTFTERDQRLLIILANHAALAVQLAEHVRALQEARERQAIMEAFAAVGDIAANLLHRLNNYIGLIPARLEGLREKRPALLEDAYLHAILQEIESRARAAMDAVREAMVYLRPMAPRPIPVLPCLEMALRDLRIPEGIRLEVVGLEDLPPVMAGEPQLALVFFNLIENAVEALGESGWIRIEGAAGPQDVILTVRDNGPGIPPEIQERIFELDFSTKRAPKKLGFGLWWVKLLIQRFGGEIRVESAPGQGTAFHIRLPRAPMDPGGMPSRLEGKEGASR</sequence>
<dbReference type="InterPro" id="IPR029016">
    <property type="entry name" value="GAF-like_dom_sf"/>
</dbReference>
<dbReference type="Pfam" id="PF13185">
    <property type="entry name" value="GAF_2"/>
    <property type="match status" value="2"/>
</dbReference>
<dbReference type="SUPFAM" id="SSF55781">
    <property type="entry name" value="GAF domain-like"/>
    <property type="match status" value="3"/>
</dbReference>
<evidence type="ECO:0000256" key="6">
    <source>
        <dbReference type="ARBA" id="ARBA00022777"/>
    </source>
</evidence>
<keyword evidence="5" id="KW-0547">Nucleotide-binding</keyword>
<comment type="catalytic activity">
    <reaction evidence="1">
        <text>ATP + protein L-histidine = ADP + protein N-phospho-L-histidine.</text>
        <dbReference type="EC" id="2.7.13.3"/>
    </reaction>
</comment>
<dbReference type="EC" id="2.7.13.3" evidence="2"/>
<keyword evidence="4" id="KW-0808">Transferase</keyword>
<dbReference type="InterPro" id="IPR005467">
    <property type="entry name" value="His_kinase_dom"/>
</dbReference>
<evidence type="ECO:0000256" key="5">
    <source>
        <dbReference type="ARBA" id="ARBA00022741"/>
    </source>
</evidence>
<dbReference type="InParanoid" id="A0A212QWS5"/>
<feature type="region of interest" description="Disordered" evidence="9">
    <location>
        <begin position="707"/>
        <end position="728"/>
    </location>
</feature>
<dbReference type="PANTHER" id="PTHR43065">
    <property type="entry name" value="SENSOR HISTIDINE KINASE"/>
    <property type="match status" value="1"/>
</dbReference>
<keyword evidence="3" id="KW-0597">Phosphoprotein</keyword>